<dbReference type="AlphaFoldDB" id="A0A0K0E4U1"/>
<evidence type="ECO:0000313" key="8">
    <source>
        <dbReference type="Proteomes" id="UP000035681"/>
    </source>
</evidence>
<keyword evidence="5 6" id="KW-0472">Membrane</keyword>
<accession>A0A0K0E4U1</accession>
<evidence type="ECO:0000256" key="2">
    <source>
        <dbReference type="ARBA" id="ARBA00022448"/>
    </source>
</evidence>
<organism evidence="9">
    <name type="scientific">Strongyloides stercoralis</name>
    <name type="common">Threadworm</name>
    <dbReference type="NCBI Taxonomy" id="6248"/>
    <lineage>
        <taxon>Eukaryota</taxon>
        <taxon>Metazoa</taxon>
        <taxon>Ecdysozoa</taxon>
        <taxon>Nematoda</taxon>
        <taxon>Chromadorea</taxon>
        <taxon>Rhabditida</taxon>
        <taxon>Tylenchina</taxon>
        <taxon>Panagrolaimomorpha</taxon>
        <taxon>Strongyloidoidea</taxon>
        <taxon>Strongyloididae</taxon>
        <taxon>Strongyloides</taxon>
    </lineage>
</organism>
<evidence type="ECO:0000256" key="3">
    <source>
        <dbReference type="ARBA" id="ARBA00022692"/>
    </source>
</evidence>
<feature type="transmembrane region" description="Helical" evidence="6">
    <location>
        <begin position="334"/>
        <end position="355"/>
    </location>
</feature>
<dbReference type="InterPro" id="IPR011701">
    <property type="entry name" value="MFS"/>
</dbReference>
<feature type="transmembrane region" description="Helical" evidence="6">
    <location>
        <begin position="274"/>
        <end position="294"/>
    </location>
</feature>
<dbReference type="InterPro" id="IPR036259">
    <property type="entry name" value="MFS_trans_sf"/>
</dbReference>
<feature type="domain" description="Major facilitator superfamily (MFS) profile" evidence="7">
    <location>
        <begin position="23"/>
        <end position="445"/>
    </location>
</feature>
<keyword evidence="8" id="KW-1185">Reference proteome</keyword>
<feature type="transmembrane region" description="Helical" evidence="6">
    <location>
        <begin position="306"/>
        <end position="322"/>
    </location>
</feature>
<evidence type="ECO:0000259" key="7">
    <source>
        <dbReference type="PROSITE" id="PS50850"/>
    </source>
</evidence>
<feature type="transmembrane region" description="Helical" evidence="6">
    <location>
        <begin position="15"/>
        <end position="36"/>
    </location>
</feature>
<reference evidence="9" key="1">
    <citation type="submission" date="2015-08" db="UniProtKB">
        <authorList>
            <consortium name="WormBaseParasite"/>
        </authorList>
    </citation>
    <scope>IDENTIFICATION</scope>
</reference>
<keyword evidence="2" id="KW-0813">Transport</keyword>
<dbReference type="PROSITE" id="PS50850">
    <property type="entry name" value="MFS"/>
    <property type="match status" value="1"/>
</dbReference>
<dbReference type="PANTHER" id="PTHR23504:SF31">
    <property type="entry name" value="MAJOR FACILITATOR SUPERFAMILY DOMAIN-CONTAINING PROTEIN 10"/>
    <property type="match status" value="1"/>
</dbReference>
<dbReference type="SUPFAM" id="SSF103473">
    <property type="entry name" value="MFS general substrate transporter"/>
    <property type="match status" value="1"/>
</dbReference>
<proteinExistence type="predicted"/>
<feature type="transmembrane region" description="Helical" evidence="6">
    <location>
        <begin position="111"/>
        <end position="128"/>
    </location>
</feature>
<dbReference type="PANTHER" id="PTHR23504">
    <property type="entry name" value="MAJOR FACILITATOR SUPERFAMILY DOMAIN-CONTAINING PROTEIN 10"/>
    <property type="match status" value="1"/>
</dbReference>
<evidence type="ECO:0000256" key="6">
    <source>
        <dbReference type="SAM" id="Phobius"/>
    </source>
</evidence>
<feature type="transmembrane region" description="Helical" evidence="6">
    <location>
        <begin position="201"/>
        <end position="222"/>
    </location>
</feature>
<feature type="transmembrane region" description="Helical" evidence="6">
    <location>
        <begin position="415"/>
        <end position="435"/>
    </location>
</feature>
<dbReference type="STRING" id="6248.A0A0K0E4U1"/>
<evidence type="ECO:0000313" key="10">
    <source>
        <dbReference type="WBParaSite" id="TCONS_00014747.p1"/>
    </source>
</evidence>
<dbReference type="InterPro" id="IPR020846">
    <property type="entry name" value="MFS_dom"/>
</dbReference>
<name>A0A0K0E4U1_STRER</name>
<dbReference type="Proteomes" id="UP000035681">
    <property type="component" value="Unplaced"/>
</dbReference>
<dbReference type="WBParaSite" id="TCONS_00014747.p1">
    <property type="protein sequence ID" value="TCONS_00014747.p1"/>
    <property type="gene ID" value="XLOC_009968"/>
</dbReference>
<evidence type="ECO:0000256" key="4">
    <source>
        <dbReference type="ARBA" id="ARBA00022989"/>
    </source>
</evidence>
<keyword evidence="3 6" id="KW-0812">Transmembrane</keyword>
<protein>
    <submittedName>
        <fullName evidence="9 10">MFS domain-containing protein</fullName>
    </submittedName>
</protein>
<evidence type="ECO:0000256" key="5">
    <source>
        <dbReference type="ARBA" id="ARBA00023136"/>
    </source>
</evidence>
<dbReference type="Gene3D" id="1.20.1250.20">
    <property type="entry name" value="MFS general substrate transporter like domains"/>
    <property type="match status" value="1"/>
</dbReference>
<dbReference type="WBParaSite" id="SSTP_0000451100.1">
    <property type="protein sequence ID" value="SSTP_0000451100.1"/>
    <property type="gene ID" value="SSTP_0000451100"/>
</dbReference>
<keyword evidence="4 6" id="KW-1133">Transmembrane helix</keyword>
<feature type="transmembrane region" description="Helical" evidence="6">
    <location>
        <begin position="169"/>
        <end position="189"/>
    </location>
</feature>
<feature type="transmembrane region" description="Helical" evidence="6">
    <location>
        <begin position="77"/>
        <end position="99"/>
    </location>
</feature>
<evidence type="ECO:0000313" key="9">
    <source>
        <dbReference type="WBParaSite" id="SSTP_0000451100.1"/>
    </source>
</evidence>
<dbReference type="Pfam" id="PF07690">
    <property type="entry name" value="MFS_1"/>
    <property type="match status" value="1"/>
</dbReference>
<comment type="subcellular location">
    <subcellularLocation>
        <location evidence="1">Membrane</location>
        <topology evidence="1">Multi-pass membrane protein</topology>
    </subcellularLocation>
</comment>
<sequence>MSSEAITKSIENKSLGILTIILILDLIAFASILPLFPSIFERYSNKDDKDFLLQIIDSLITLIQDILKIPTDSRYNLVLYGGFLGSLYSFLQFICFPIFGGLSDVYGRKPILIVSIIGSLISYFFWFFADTFTIFFISRIIGGLTKASTSIGIAIAADICDSKKKVKGIALIGISFSVGFIVGPLIGAILSTNTTNIRKDIPVAIFSIIISLIELIIVIFFLQETLLIRKQKLNDIYQKVILYINPKSLFNYDAINGSINKEKHENIKSLSRSYFLYLFFYSGLEFTLSFLTHQKFAFNSGDQGKMYLYIGILMIILQGGILRKIPSERQLKTIIISLIIIIPAYTIIAFSNSMFTFRIGLTMYSVASAFIVPCLTSMVAEMCSDSIKGTTMGVFRSLGALARAIGPIFTSSVFWLMGSTFCYTFIGVLFIFPLIRLYQYENKVTEVLRPQIEEEYNKIIEKDDENK</sequence>
<evidence type="ECO:0000256" key="1">
    <source>
        <dbReference type="ARBA" id="ARBA00004141"/>
    </source>
</evidence>
<dbReference type="GO" id="GO:0022857">
    <property type="term" value="F:transmembrane transporter activity"/>
    <property type="evidence" value="ECO:0007669"/>
    <property type="project" value="InterPro"/>
</dbReference>
<dbReference type="GO" id="GO:0031526">
    <property type="term" value="C:brush border membrane"/>
    <property type="evidence" value="ECO:0007669"/>
    <property type="project" value="TreeGrafter"/>
</dbReference>